<dbReference type="GO" id="GO:0000978">
    <property type="term" value="F:RNA polymerase II cis-regulatory region sequence-specific DNA binding"/>
    <property type="evidence" value="ECO:0007669"/>
    <property type="project" value="TreeGrafter"/>
</dbReference>
<proteinExistence type="predicted"/>
<gene>
    <name evidence="8" type="ORF">BKA55DRAFT_591136</name>
</gene>
<name>A0A9P9HPU6_FUSRE</name>
<dbReference type="Gene3D" id="4.10.240.10">
    <property type="entry name" value="Zn(2)-C6 fungal-type DNA-binding domain"/>
    <property type="match status" value="1"/>
</dbReference>
<dbReference type="SMART" id="SM00066">
    <property type="entry name" value="GAL4"/>
    <property type="match status" value="1"/>
</dbReference>
<dbReference type="GO" id="GO:0001228">
    <property type="term" value="F:DNA-binding transcription activator activity, RNA polymerase II-specific"/>
    <property type="evidence" value="ECO:0007669"/>
    <property type="project" value="TreeGrafter"/>
</dbReference>
<keyword evidence="4" id="KW-0238">DNA-binding</keyword>
<dbReference type="InterPro" id="IPR001138">
    <property type="entry name" value="Zn2Cys6_DnaBD"/>
</dbReference>
<evidence type="ECO:0000259" key="7">
    <source>
        <dbReference type="PROSITE" id="PS50048"/>
    </source>
</evidence>
<dbReference type="SMART" id="SM00906">
    <property type="entry name" value="Fungal_trans"/>
    <property type="match status" value="1"/>
</dbReference>
<evidence type="ECO:0000256" key="1">
    <source>
        <dbReference type="ARBA" id="ARBA00022723"/>
    </source>
</evidence>
<keyword evidence="9" id="KW-1185">Reference proteome</keyword>
<evidence type="ECO:0000256" key="6">
    <source>
        <dbReference type="ARBA" id="ARBA00023242"/>
    </source>
</evidence>
<dbReference type="InterPro" id="IPR036864">
    <property type="entry name" value="Zn2-C6_fun-type_DNA-bd_sf"/>
</dbReference>
<evidence type="ECO:0000256" key="2">
    <source>
        <dbReference type="ARBA" id="ARBA00022833"/>
    </source>
</evidence>
<evidence type="ECO:0000256" key="3">
    <source>
        <dbReference type="ARBA" id="ARBA00023015"/>
    </source>
</evidence>
<evidence type="ECO:0000256" key="5">
    <source>
        <dbReference type="ARBA" id="ARBA00023163"/>
    </source>
</evidence>
<keyword evidence="3" id="KW-0805">Transcription regulation</keyword>
<feature type="domain" description="Zn(2)-C6 fungal-type" evidence="7">
    <location>
        <begin position="24"/>
        <end position="56"/>
    </location>
</feature>
<accession>A0A9P9HPU6</accession>
<dbReference type="Pfam" id="PF00172">
    <property type="entry name" value="Zn_clus"/>
    <property type="match status" value="1"/>
</dbReference>
<evidence type="ECO:0000313" key="9">
    <source>
        <dbReference type="Proteomes" id="UP000720189"/>
    </source>
</evidence>
<keyword evidence="6" id="KW-0539">Nucleus</keyword>
<dbReference type="CDD" id="cd12148">
    <property type="entry name" value="fungal_TF_MHR"/>
    <property type="match status" value="1"/>
</dbReference>
<dbReference type="SUPFAM" id="SSF57701">
    <property type="entry name" value="Zn2/Cys6 DNA-binding domain"/>
    <property type="match status" value="1"/>
</dbReference>
<dbReference type="GO" id="GO:0008270">
    <property type="term" value="F:zinc ion binding"/>
    <property type="evidence" value="ECO:0007669"/>
    <property type="project" value="InterPro"/>
</dbReference>
<dbReference type="InterPro" id="IPR051430">
    <property type="entry name" value="Fungal_TF_Env_Response"/>
</dbReference>
<dbReference type="AlphaFoldDB" id="A0A9P9HPU6"/>
<dbReference type="PANTHER" id="PTHR31944">
    <property type="entry name" value="HEME-RESPONSIVE ZINC FINGER TRANSCRIPTION FACTOR HAP1"/>
    <property type="match status" value="1"/>
</dbReference>
<organism evidence="8 9">
    <name type="scientific">Fusarium redolens</name>
    <dbReference type="NCBI Taxonomy" id="48865"/>
    <lineage>
        <taxon>Eukaryota</taxon>
        <taxon>Fungi</taxon>
        <taxon>Dikarya</taxon>
        <taxon>Ascomycota</taxon>
        <taxon>Pezizomycotina</taxon>
        <taxon>Sordariomycetes</taxon>
        <taxon>Hypocreomycetidae</taxon>
        <taxon>Hypocreales</taxon>
        <taxon>Nectriaceae</taxon>
        <taxon>Fusarium</taxon>
        <taxon>Fusarium redolens species complex</taxon>
    </lineage>
</organism>
<dbReference type="Pfam" id="PF04082">
    <property type="entry name" value="Fungal_trans"/>
    <property type="match status" value="1"/>
</dbReference>
<comment type="caution">
    <text evidence="8">The sequence shown here is derived from an EMBL/GenBank/DDBJ whole genome shotgun (WGS) entry which is preliminary data.</text>
</comment>
<evidence type="ECO:0000256" key="4">
    <source>
        <dbReference type="ARBA" id="ARBA00023125"/>
    </source>
</evidence>
<dbReference type="EMBL" id="JAGMUX010000004">
    <property type="protein sequence ID" value="KAH7260888.1"/>
    <property type="molecule type" value="Genomic_DNA"/>
</dbReference>
<protein>
    <recommendedName>
        <fullName evidence="7">Zn(2)-C6 fungal-type domain-containing protein</fullName>
    </recommendedName>
</protein>
<keyword evidence="1" id="KW-0479">Metal-binding</keyword>
<dbReference type="InterPro" id="IPR007219">
    <property type="entry name" value="XnlR_reg_dom"/>
</dbReference>
<dbReference type="OrthoDB" id="4236860at2759"/>
<keyword evidence="2" id="KW-0862">Zinc</keyword>
<dbReference type="GO" id="GO:0006351">
    <property type="term" value="P:DNA-templated transcription"/>
    <property type="evidence" value="ECO:0007669"/>
    <property type="project" value="InterPro"/>
</dbReference>
<dbReference type="CDD" id="cd00067">
    <property type="entry name" value="GAL4"/>
    <property type="match status" value="1"/>
</dbReference>
<dbReference type="Proteomes" id="UP000720189">
    <property type="component" value="Unassembled WGS sequence"/>
</dbReference>
<dbReference type="PROSITE" id="PS50048">
    <property type="entry name" value="ZN2_CY6_FUNGAL_2"/>
    <property type="match status" value="1"/>
</dbReference>
<reference evidence="8" key="1">
    <citation type="journal article" date="2021" name="Nat. Commun.">
        <title>Genetic determinants of endophytism in the Arabidopsis root mycobiome.</title>
        <authorList>
            <person name="Mesny F."/>
            <person name="Miyauchi S."/>
            <person name="Thiergart T."/>
            <person name="Pickel B."/>
            <person name="Atanasova L."/>
            <person name="Karlsson M."/>
            <person name="Huettel B."/>
            <person name="Barry K.W."/>
            <person name="Haridas S."/>
            <person name="Chen C."/>
            <person name="Bauer D."/>
            <person name="Andreopoulos W."/>
            <person name="Pangilinan J."/>
            <person name="LaButti K."/>
            <person name="Riley R."/>
            <person name="Lipzen A."/>
            <person name="Clum A."/>
            <person name="Drula E."/>
            <person name="Henrissat B."/>
            <person name="Kohler A."/>
            <person name="Grigoriev I.V."/>
            <person name="Martin F.M."/>
            <person name="Hacquard S."/>
        </authorList>
    </citation>
    <scope>NUCLEOTIDE SEQUENCE</scope>
    <source>
        <strain evidence="8">MPI-CAGE-AT-0023</strain>
    </source>
</reference>
<dbReference type="GeneID" id="70225148"/>
<dbReference type="RefSeq" id="XP_046052765.1">
    <property type="nucleotide sequence ID" value="XM_046195194.1"/>
</dbReference>
<dbReference type="PANTHER" id="PTHR31944:SF130">
    <property type="entry name" value="ZN(II)2CYS6 TRANSCRIPTION FACTO (EUROFUNG)"/>
    <property type="match status" value="1"/>
</dbReference>
<dbReference type="GO" id="GO:0005634">
    <property type="term" value="C:nucleus"/>
    <property type="evidence" value="ECO:0007669"/>
    <property type="project" value="TreeGrafter"/>
</dbReference>
<sequence>MNRLPTTSQRVVKPGVKKRRPPLACIQCYQRKLKCGRELPSCSRCSKAGNADECTYRGSPSAVEGLFDSRSGVPRDTTFASVPVSFTETFDRQLSSFDQKVDMTHMEGQGNSTKFYGYSYPLNLYQRFTELQPYIVKIKTQYPSINTLRDEIYAPFNDKQRGRPPWPDAGVEDTLRQLIPTKSIMDVLVQTYIDRYEIIHRVLHIPTFITNYNGHWTDRLSTPVSFLAQMLSVAATAASCHPEVCIDIYGQKTTHDHVVGWLEAAEVWLNSPMNQPPRSWDILASHCLLLIAKRANFINEGNFWTSTGALVRWAMAAGYHREVVSAVRMPPFCQEMRRRLWATIVELDLQASVERGMPPSVRIEDFNIIPPLNVDDEKLQESMQDSETGLPVTTLTNTSFQALLYRSLTVRLKICAFINGCCQEADFDKLLELEEQLGQALRDIPAWDNPQADPRQHQKAACIKSMLGIILNQYILLLHFKFLLQTTSSSKSLICRRVRLEASMKILDYYQRLLNDETLPEQACRTGLVLSALNICHEICLNFGSHACDQSTITTFPEISTFIIANVEKVLHILEKRISLTFNGLNEYYILSMTTRQAAIRQEQSFPESCDDDEPRRNQLSIDTNYMGSDIVADLISSMLPQDLEFINDNLDLTFFHS</sequence>
<keyword evidence="5" id="KW-0804">Transcription</keyword>
<evidence type="ECO:0000313" key="8">
    <source>
        <dbReference type="EMBL" id="KAH7260888.1"/>
    </source>
</evidence>